<sequence>MLAADARRSGRLLRAEDRRNPRPSQTHDFDTQHIGNYFNFIAQVREALAKCEFMARDRIGPT</sequence>
<dbReference type="EMBL" id="BAAAZY010000010">
    <property type="protein sequence ID" value="GAA4059360.1"/>
    <property type="molecule type" value="Genomic_DNA"/>
</dbReference>
<name>A0ABP7V4E8_9ACTN</name>
<accession>A0ABP7V4E8</accession>
<feature type="region of interest" description="Disordered" evidence="1">
    <location>
        <begin position="1"/>
        <end position="30"/>
    </location>
</feature>
<evidence type="ECO:0008006" key="4">
    <source>
        <dbReference type="Google" id="ProtNLM"/>
    </source>
</evidence>
<keyword evidence="3" id="KW-1185">Reference proteome</keyword>
<dbReference type="Proteomes" id="UP001499984">
    <property type="component" value="Unassembled WGS sequence"/>
</dbReference>
<evidence type="ECO:0000313" key="3">
    <source>
        <dbReference type="Proteomes" id="UP001499984"/>
    </source>
</evidence>
<organism evidence="2 3">
    <name type="scientific">Streptomyces shaanxiensis</name>
    <dbReference type="NCBI Taxonomy" id="653357"/>
    <lineage>
        <taxon>Bacteria</taxon>
        <taxon>Bacillati</taxon>
        <taxon>Actinomycetota</taxon>
        <taxon>Actinomycetes</taxon>
        <taxon>Kitasatosporales</taxon>
        <taxon>Streptomycetaceae</taxon>
        <taxon>Streptomyces</taxon>
    </lineage>
</organism>
<evidence type="ECO:0000313" key="2">
    <source>
        <dbReference type="EMBL" id="GAA4059360.1"/>
    </source>
</evidence>
<reference evidence="3" key="1">
    <citation type="journal article" date="2019" name="Int. J. Syst. Evol. Microbiol.">
        <title>The Global Catalogue of Microorganisms (GCM) 10K type strain sequencing project: providing services to taxonomists for standard genome sequencing and annotation.</title>
        <authorList>
            <consortium name="The Broad Institute Genomics Platform"/>
            <consortium name="The Broad Institute Genome Sequencing Center for Infectious Disease"/>
            <person name="Wu L."/>
            <person name="Ma J."/>
        </authorList>
    </citation>
    <scope>NUCLEOTIDE SEQUENCE [LARGE SCALE GENOMIC DNA]</scope>
    <source>
        <strain evidence="3">JCM 16925</strain>
    </source>
</reference>
<protein>
    <recommendedName>
        <fullName evidence="4">Tn3 transposase DDE domain-containing protein</fullName>
    </recommendedName>
</protein>
<evidence type="ECO:0000256" key="1">
    <source>
        <dbReference type="SAM" id="MobiDB-lite"/>
    </source>
</evidence>
<proteinExistence type="predicted"/>
<comment type="caution">
    <text evidence="2">The sequence shown here is derived from an EMBL/GenBank/DDBJ whole genome shotgun (WGS) entry which is preliminary data.</text>
</comment>
<gene>
    <name evidence="2" type="ORF">GCM10022233_35340</name>
</gene>